<keyword evidence="3" id="KW-1185">Reference proteome</keyword>
<evidence type="ECO:0000313" key="2">
    <source>
        <dbReference type="EMBL" id="MBW0504109.1"/>
    </source>
</evidence>
<dbReference type="EMBL" id="AVOT02017734">
    <property type="protein sequence ID" value="MBW0504109.1"/>
    <property type="molecule type" value="Genomic_DNA"/>
</dbReference>
<feature type="compositionally biased region" description="Polar residues" evidence="1">
    <location>
        <begin position="104"/>
        <end position="118"/>
    </location>
</feature>
<evidence type="ECO:0000313" key="3">
    <source>
        <dbReference type="Proteomes" id="UP000765509"/>
    </source>
</evidence>
<comment type="caution">
    <text evidence="2">The sequence shown here is derived from an EMBL/GenBank/DDBJ whole genome shotgun (WGS) entry which is preliminary data.</text>
</comment>
<feature type="region of interest" description="Disordered" evidence="1">
    <location>
        <begin position="319"/>
        <end position="348"/>
    </location>
</feature>
<protein>
    <submittedName>
        <fullName evidence="2">Uncharacterized protein</fullName>
    </submittedName>
</protein>
<dbReference type="AlphaFoldDB" id="A0A9Q3DIV1"/>
<organism evidence="2 3">
    <name type="scientific">Austropuccinia psidii MF-1</name>
    <dbReference type="NCBI Taxonomy" id="1389203"/>
    <lineage>
        <taxon>Eukaryota</taxon>
        <taxon>Fungi</taxon>
        <taxon>Dikarya</taxon>
        <taxon>Basidiomycota</taxon>
        <taxon>Pucciniomycotina</taxon>
        <taxon>Pucciniomycetes</taxon>
        <taxon>Pucciniales</taxon>
        <taxon>Sphaerophragmiaceae</taxon>
        <taxon>Austropuccinia</taxon>
    </lineage>
</organism>
<proteinExistence type="predicted"/>
<name>A0A9Q3DIV1_9BASI</name>
<reference evidence="2" key="1">
    <citation type="submission" date="2021-03" db="EMBL/GenBank/DDBJ databases">
        <title>Draft genome sequence of rust myrtle Austropuccinia psidii MF-1, a brazilian biotype.</title>
        <authorList>
            <person name="Quecine M.C."/>
            <person name="Pachon D.M.R."/>
            <person name="Bonatelli M.L."/>
            <person name="Correr F.H."/>
            <person name="Franceschini L.M."/>
            <person name="Leite T.F."/>
            <person name="Margarido G.R.A."/>
            <person name="Almeida C.A."/>
            <person name="Ferrarezi J.A."/>
            <person name="Labate C.A."/>
        </authorList>
    </citation>
    <scope>NUCLEOTIDE SEQUENCE</scope>
    <source>
        <strain evidence="2">MF-1</strain>
    </source>
</reference>
<feature type="region of interest" description="Disordered" evidence="1">
    <location>
        <begin position="97"/>
        <end position="127"/>
    </location>
</feature>
<accession>A0A9Q3DIV1</accession>
<evidence type="ECO:0000256" key="1">
    <source>
        <dbReference type="SAM" id="MobiDB-lite"/>
    </source>
</evidence>
<gene>
    <name evidence="2" type="ORF">O181_043824</name>
</gene>
<sequence>MISEPELALRMSNSNREKSHSEGSNRQIYEPVRTVLHSVQRQILGNVATNLLRSDELLAYPEKIPQRGGNSEIIQWMESTIIQASNQEEKGIPFQKERGRQERNPSSFYQQASSQPTSPRGEEEQEKVLEETIFPRLQDPKNPKRCHGKCLQHGQNLDGIQGQRGKKEETTSFPKEITLSFDVVNNLTEIKNSILPLEDIKSSLSSLQEIKNSLSALTKTVVQNKKEIDNMKFMVENNKPKILIDNTQKLIQGQQELYKYIKDIEGKTLTINYDRDKSREPFKPNTPSSNEQIKCHKFGGIEHLVNNCLKKANISEIVETGDHNDKEEESDSEKDTEDSEPSESDKINIINAQINNVDSIYEVLDVNSNLPQVGTSDTSLTNTQDAKLYINKPTKGMGYTAGNSSISIFMVGKEEAKVNFDIGAYCTCAGKGYLNSIVPDWEEKLIPIQGVKFSSASERMKTLGIIELTLIFPHPPQCIRVKVEFVAMENCTSNPFILGNDYLSIYGIDISNQKDRYLTIGENKSKTFGF</sequence>
<feature type="compositionally biased region" description="Acidic residues" evidence="1">
    <location>
        <begin position="327"/>
        <end position="342"/>
    </location>
</feature>
<dbReference type="Proteomes" id="UP000765509">
    <property type="component" value="Unassembled WGS sequence"/>
</dbReference>
<feature type="region of interest" description="Disordered" evidence="1">
    <location>
        <begin position="1"/>
        <end position="26"/>
    </location>
</feature>